<keyword evidence="1" id="KW-1133">Transmembrane helix</keyword>
<evidence type="ECO:0000256" key="1">
    <source>
        <dbReference type="SAM" id="Phobius"/>
    </source>
</evidence>
<name>A0A0S6W0B6_9BACT</name>
<keyword evidence="1" id="KW-0812">Transmembrane</keyword>
<feature type="transmembrane region" description="Helical" evidence="1">
    <location>
        <begin position="83"/>
        <end position="110"/>
    </location>
</feature>
<gene>
    <name evidence="2" type="ORF">U14_04339</name>
</gene>
<proteinExistence type="predicted"/>
<dbReference type="STRING" id="1499966.U14_04339"/>
<feature type="transmembrane region" description="Helical" evidence="1">
    <location>
        <begin position="14"/>
        <end position="31"/>
    </location>
</feature>
<feature type="transmembrane region" description="Helical" evidence="1">
    <location>
        <begin position="43"/>
        <end position="63"/>
    </location>
</feature>
<accession>A0A0S6W0B6</accession>
<keyword evidence="3" id="KW-1185">Reference proteome</keyword>
<reference evidence="2" key="1">
    <citation type="journal article" date="2015" name="PeerJ">
        <title>First genomic representation of candidate bacterial phylum KSB3 points to enhanced environmental sensing as a trigger of wastewater bulking.</title>
        <authorList>
            <person name="Sekiguchi Y."/>
            <person name="Ohashi A."/>
            <person name="Parks D.H."/>
            <person name="Yamauchi T."/>
            <person name="Tyson G.W."/>
            <person name="Hugenholtz P."/>
        </authorList>
    </citation>
    <scope>NUCLEOTIDE SEQUENCE [LARGE SCALE GENOMIC DNA]</scope>
</reference>
<dbReference type="Proteomes" id="UP000030700">
    <property type="component" value="Unassembled WGS sequence"/>
</dbReference>
<organism evidence="2">
    <name type="scientific">Candidatus Moduliflexus flocculans</name>
    <dbReference type="NCBI Taxonomy" id="1499966"/>
    <lineage>
        <taxon>Bacteria</taxon>
        <taxon>Candidatus Moduliflexota</taxon>
        <taxon>Candidatus Moduliflexia</taxon>
        <taxon>Candidatus Moduliflexales</taxon>
        <taxon>Candidatus Moduliflexaceae</taxon>
    </lineage>
</organism>
<evidence type="ECO:0000313" key="3">
    <source>
        <dbReference type="Proteomes" id="UP000030700"/>
    </source>
</evidence>
<sequence length="184" mass="20837">MTNLMESSSYFNNGLRHAVFGALFVLGFHLMGQKQYVKRFEYLAAAVVSSSALFFLPGHIGRYGSWLDQLYQFLHYPLADWDILLFGISWHRFFVTHSLAIPALLLILLLRHPIGHPVGMGLSVGMSSHLIWDALTCSMRTPVVFIDNIIEIRGYDAKGWLIIHGLLLLALAWHTSRVAERNEA</sequence>
<evidence type="ECO:0000313" key="2">
    <source>
        <dbReference type="EMBL" id="GAK53080.1"/>
    </source>
</evidence>
<keyword evidence="1" id="KW-0472">Membrane</keyword>
<dbReference type="EMBL" id="DF820459">
    <property type="protein sequence ID" value="GAK53080.1"/>
    <property type="molecule type" value="Genomic_DNA"/>
</dbReference>
<protein>
    <submittedName>
        <fullName evidence="2">Uncharacterized protein</fullName>
    </submittedName>
</protein>
<dbReference type="HOGENOM" id="CLU_1465501_0_0_0"/>
<dbReference type="AlphaFoldDB" id="A0A0S6W0B6"/>